<feature type="domain" description="Methyltransferase type 11" evidence="3">
    <location>
        <begin position="111"/>
        <end position="161"/>
    </location>
</feature>
<evidence type="ECO:0000313" key="4">
    <source>
        <dbReference type="EMBL" id="TWA92274.1"/>
    </source>
</evidence>
<dbReference type="STRING" id="1803665.GCA_001641335_06716"/>
<evidence type="ECO:0000259" key="3">
    <source>
        <dbReference type="Pfam" id="PF08241"/>
    </source>
</evidence>
<keyword evidence="2 4" id="KW-0808">Transferase</keyword>
<dbReference type="GO" id="GO:0032259">
    <property type="term" value="P:methylation"/>
    <property type="evidence" value="ECO:0007669"/>
    <property type="project" value="UniProtKB-KW"/>
</dbReference>
<comment type="caution">
    <text evidence="4">The sequence shown here is derived from an EMBL/GenBank/DDBJ whole genome shotgun (WGS) entry which is preliminary data.</text>
</comment>
<protein>
    <submittedName>
        <fullName evidence="4">Methyltransferase family protein</fullName>
    </submittedName>
</protein>
<dbReference type="PANTHER" id="PTHR13090">
    <property type="entry name" value="ARGININE-HYDROXYLASE NDUFAF5, MITOCHONDRIAL"/>
    <property type="match status" value="1"/>
</dbReference>
<dbReference type="CDD" id="cd02440">
    <property type="entry name" value="AdoMet_MTases"/>
    <property type="match status" value="1"/>
</dbReference>
<dbReference type="PANTHER" id="PTHR13090:SF1">
    <property type="entry name" value="ARGININE-HYDROXYLASE NDUFAF5, MITOCHONDRIAL"/>
    <property type="match status" value="1"/>
</dbReference>
<name>A0A560D575_9BRAD</name>
<evidence type="ECO:0000313" key="5">
    <source>
        <dbReference type="Proteomes" id="UP000319949"/>
    </source>
</evidence>
<dbReference type="GO" id="GO:0008757">
    <property type="term" value="F:S-adenosylmethionine-dependent methyltransferase activity"/>
    <property type="evidence" value="ECO:0007669"/>
    <property type="project" value="InterPro"/>
</dbReference>
<dbReference type="AlphaFoldDB" id="A0A560D575"/>
<dbReference type="EMBL" id="VITK01000011">
    <property type="protein sequence ID" value="TWA92274.1"/>
    <property type="molecule type" value="Genomic_DNA"/>
</dbReference>
<keyword evidence="5" id="KW-1185">Reference proteome</keyword>
<reference evidence="4 5" key="1">
    <citation type="submission" date="2019-06" db="EMBL/GenBank/DDBJ databases">
        <title>Genomic Encyclopedia of Type Strains, Phase IV (KMG-V): Genome sequencing to study the core and pangenomes of soil and plant-associated prokaryotes.</title>
        <authorList>
            <person name="Whitman W."/>
        </authorList>
    </citation>
    <scope>NUCLEOTIDE SEQUENCE [LARGE SCALE GENOMIC DNA]</scope>
    <source>
        <strain evidence="4 5">BR 510</strain>
    </source>
</reference>
<evidence type="ECO:0000256" key="2">
    <source>
        <dbReference type="ARBA" id="ARBA00022679"/>
    </source>
</evidence>
<dbReference type="Proteomes" id="UP000319949">
    <property type="component" value="Unassembled WGS sequence"/>
</dbReference>
<dbReference type="InterPro" id="IPR029063">
    <property type="entry name" value="SAM-dependent_MTases_sf"/>
</dbReference>
<organism evidence="4 5">
    <name type="scientific">Bradyrhizobium stylosanthis</name>
    <dbReference type="NCBI Taxonomy" id="1803665"/>
    <lineage>
        <taxon>Bacteria</taxon>
        <taxon>Pseudomonadati</taxon>
        <taxon>Pseudomonadota</taxon>
        <taxon>Alphaproteobacteria</taxon>
        <taxon>Hyphomicrobiales</taxon>
        <taxon>Nitrobacteraceae</taxon>
        <taxon>Bradyrhizobium</taxon>
    </lineage>
</organism>
<accession>A0A560D575</accession>
<keyword evidence="1 4" id="KW-0489">Methyltransferase</keyword>
<proteinExistence type="predicted"/>
<sequence>MGPGSAERHFVPHRVRDTREEIAITAMIGVTSGMAQTPQIPPALFDRALLHARQRRAQGQGAVSFLLERVAEDMSDRLAAVMREFQAPADLWTPGEGLAGLRARLPSISHIALDAAGAETLPFAPESLDLVVSALALQFVNDLPGVFAQIRRALKPDGLLLAAMIGGDSLTELRQAFAAAEAECEGGVSPRVAPFADLRDIGALLQRAGFALPVTDVDRVVVRYGNAFALMQDLRRMGAANMLIERRRTPTRRATMLRMAEIYAERFADADGRIRATFDIIWLSGWVPHASQQQPLKPGSAKASLAEAVKKAGEA</sequence>
<gene>
    <name evidence="4" type="ORF">FBZ96_11167</name>
</gene>
<dbReference type="InterPro" id="IPR050602">
    <property type="entry name" value="Malonyl-ACP_OMT"/>
</dbReference>
<dbReference type="SUPFAM" id="SSF53335">
    <property type="entry name" value="S-adenosyl-L-methionine-dependent methyltransferases"/>
    <property type="match status" value="1"/>
</dbReference>
<dbReference type="Pfam" id="PF08241">
    <property type="entry name" value="Methyltransf_11"/>
    <property type="match status" value="1"/>
</dbReference>
<evidence type="ECO:0000256" key="1">
    <source>
        <dbReference type="ARBA" id="ARBA00022603"/>
    </source>
</evidence>
<dbReference type="Gene3D" id="3.40.50.150">
    <property type="entry name" value="Vaccinia Virus protein VP39"/>
    <property type="match status" value="1"/>
</dbReference>
<dbReference type="InterPro" id="IPR013216">
    <property type="entry name" value="Methyltransf_11"/>
</dbReference>